<keyword evidence="1" id="KW-0812">Transmembrane</keyword>
<evidence type="ECO:0000313" key="4">
    <source>
        <dbReference type="RefSeq" id="XP_019054843.1"/>
    </source>
</evidence>
<gene>
    <name evidence="4" type="primary">LOC104606409</name>
</gene>
<dbReference type="AlphaFoldDB" id="A0A1U8Q7U1"/>
<organism evidence="3 4">
    <name type="scientific">Nelumbo nucifera</name>
    <name type="common">Sacred lotus</name>
    <dbReference type="NCBI Taxonomy" id="4432"/>
    <lineage>
        <taxon>Eukaryota</taxon>
        <taxon>Viridiplantae</taxon>
        <taxon>Streptophyta</taxon>
        <taxon>Embryophyta</taxon>
        <taxon>Tracheophyta</taxon>
        <taxon>Spermatophyta</taxon>
        <taxon>Magnoliopsida</taxon>
        <taxon>Proteales</taxon>
        <taxon>Nelumbonaceae</taxon>
        <taxon>Nelumbo</taxon>
    </lineage>
</organism>
<feature type="signal peptide" evidence="2">
    <location>
        <begin position="1"/>
        <end position="29"/>
    </location>
</feature>
<accession>A0A1U8Q7U1</accession>
<feature type="transmembrane region" description="Helical" evidence="1">
    <location>
        <begin position="76"/>
        <end position="99"/>
    </location>
</feature>
<keyword evidence="1" id="KW-1133">Transmembrane helix</keyword>
<feature type="chain" id="PRO_5010527236" evidence="2">
    <location>
        <begin position="30"/>
        <end position="150"/>
    </location>
</feature>
<evidence type="ECO:0000256" key="2">
    <source>
        <dbReference type="SAM" id="SignalP"/>
    </source>
</evidence>
<name>A0A1U8Q7U1_NELNU</name>
<keyword evidence="3" id="KW-1185">Reference proteome</keyword>
<dbReference type="OrthoDB" id="742600at2759"/>
<protein>
    <submittedName>
        <fullName evidence="4">Uncharacterized protein LOC104606409 isoform X2</fullName>
    </submittedName>
</protein>
<reference evidence="4" key="1">
    <citation type="submission" date="2025-08" db="UniProtKB">
        <authorList>
            <consortium name="RefSeq"/>
        </authorList>
    </citation>
    <scope>IDENTIFICATION</scope>
</reference>
<evidence type="ECO:0000256" key="1">
    <source>
        <dbReference type="SAM" id="Phobius"/>
    </source>
</evidence>
<proteinExistence type="predicted"/>
<dbReference type="Proteomes" id="UP000189703">
    <property type="component" value="Unplaced"/>
</dbReference>
<sequence>MIVMMMKKKLCCCIWFILSNLLPVFVVSAMNHDPLIDEFLGIAIHQPSIKECPVRIHWPTSTKWSRWTAYMMLKTWIFWIWPSILLWFSLLVVGIATWLHACSFERMMEILFLSSNWKISMKVDLHPFPIWRCDRQIRQDNSTKLILSYS</sequence>
<dbReference type="RefSeq" id="XP_019054843.1">
    <property type="nucleotide sequence ID" value="XM_019199298.1"/>
</dbReference>
<keyword evidence="1" id="KW-0472">Membrane</keyword>
<keyword evidence="2" id="KW-0732">Signal</keyword>
<evidence type="ECO:0000313" key="3">
    <source>
        <dbReference type="Proteomes" id="UP000189703"/>
    </source>
</evidence>
<dbReference type="GeneID" id="104606409"/>